<dbReference type="NCBIfam" id="NF033747">
    <property type="entry name" value="class_E_sortase"/>
    <property type="match status" value="1"/>
</dbReference>
<gene>
    <name evidence="5" type="ORF">TL08_00095</name>
</gene>
<dbReference type="EMBL" id="CP014859">
    <property type="protein sequence ID" value="AOS60869.1"/>
    <property type="molecule type" value="Genomic_DNA"/>
</dbReference>
<protein>
    <submittedName>
        <fullName evidence="5">Sortase family enzyme</fullName>
    </submittedName>
</protein>
<dbReference type="InterPro" id="IPR053465">
    <property type="entry name" value="Sortase_Class_E"/>
</dbReference>
<evidence type="ECO:0000256" key="1">
    <source>
        <dbReference type="ARBA" id="ARBA00022801"/>
    </source>
</evidence>
<feature type="compositionally biased region" description="Acidic residues" evidence="3">
    <location>
        <begin position="397"/>
        <end position="424"/>
    </location>
</feature>
<feature type="compositionally biased region" description="Pro residues" evidence="3">
    <location>
        <begin position="211"/>
        <end position="227"/>
    </location>
</feature>
<evidence type="ECO:0000256" key="3">
    <source>
        <dbReference type="SAM" id="MobiDB-lite"/>
    </source>
</evidence>
<dbReference type="KEGG" id="ahm:TL08_00095"/>
<accession>A0AAC9MWA2</accession>
<feature type="compositionally biased region" description="Basic and acidic residues" evidence="3">
    <location>
        <begin position="1"/>
        <end position="14"/>
    </location>
</feature>
<feature type="compositionally biased region" description="Basic and acidic residues" evidence="3">
    <location>
        <begin position="425"/>
        <end position="434"/>
    </location>
</feature>
<evidence type="ECO:0000313" key="6">
    <source>
        <dbReference type="Proteomes" id="UP000095210"/>
    </source>
</evidence>
<organism evidence="5 6">
    <name type="scientific">Actinoalloteichus hymeniacidonis</name>
    <dbReference type="NCBI Taxonomy" id="340345"/>
    <lineage>
        <taxon>Bacteria</taxon>
        <taxon>Bacillati</taxon>
        <taxon>Actinomycetota</taxon>
        <taxon>Actinomycetes</taxon>
        <taxon>Pseudonocardiales</taxon>
        <taxon>Pseudonocardiaceae</taxon>
        <taxon>Actinoalloteichus</taxon>
    </lineage>
</organism>
<dbReference type="Pfam" id="PF04203">
    <property type="entry name" value="Sortase"/>
    <property type="match status" value="1"/>
</dbReference>
<sequence length="721" mass="76709">MVSEFPPERDDYAPRTRAPQPAQDEQRPAAARPARTAGPGRRRAAREGSEDQHPANPGRHSASGTWEAPNPPEATRVQRPVTGRRRAAEPENHQEPPPARPTPGQGGRRRRAEPVDNPARPDLAGERTEFSAPPRPSGSTGSTGFSAPIASGPLSSATEHAWPQTAPNDAPNGTRRERRPAGPAGGTPPAAPRRPGERPADAPDGRRARRPQPPTRPGPPPTYPPAAAPRGPETSQDWPRPDDRPPPAAPNLGGVLPLPDAPMGRPTSDGPRSADLAGQLPVAPRSTPRAEPPFAAPIDDDVESSAGSLLGARLDGALDADGPNRSRPSMAPIPGMPPRQAPGGAGRGPMQTRGMQAPGPDPESMQTELLPAASASHAPNRAGQPAPEAATELIAPVEDDYDDEYADDYDDGYDDGYDEADDDSEHAAAAEGKPRTKKKSVATKKKKKDSAGRILARSGGELMLTAGFVVLLFVFYELFVTGWFTSSRQAQADSRMEEMWQAGANERDSGIAPMDGDAFARIYVPKFGSDYRYSIVEGTSDENLEVGPGHYIDSALPGERGNFAVAGHRVGWGSPFNNLDLLESCDAIVIEGQSEWFVYRVLPMESEIADWEATRAARPECTDVPSLVDPNVEGGGAYGMTPGQQIVSPSQGEVILPVPSNPGVELAEADQRSLITLTTCHPRFSAEQRMIIHGLLTAQYPKEGEGAGLPPELESVTLERE</sequence>
<evidence type="ECO:0000256" key="4">
    <source>
        <dbReference type="SAM" id="Phobius"/>
    </source>
</evidence>
<feature type="compositionally biased region" description="Basic residues" evidence="3">
    <location>
        <begin position="435"/>
        <end position="445"/>
    </location>
</feature>
<dbReference type="Gene3D" id="2.40.260.10">
    <property type="entry name" value="Sortase"/>
    <property type="match status" value="1"/>
</dbReference>
<keyword evidence="4" id="KW-0472">Membrane</keyword>
<dbReference type="InterPro" id="IPR023365">
    <property type="entry name" value="Sortase_dom-sf"/>
</dbReference>
<feature type="transmembrane region" description="Helical" evidence="4">
    <location>
        <begin position="462"/>
        <end position="486"/>
    </location>
</feature>
<evidence type="ECO:0000256" key="2">
    <source>
        <dbReference type="PIRSR" id="PIRSR605754-1"/>
    </source>
</evidence>
<dbReference type="Proteomes" id="UP000095210">
    <property type="component" value="Chromosome"/>
</dbReference>
<feature type="region of interest" description="Disordered" evidence="3">
    <location>
        <begin position="702"/>
        <end position="721"/>
    </location>
</feature>
<dbReference type="GO" id="GO:0016787">
    <property type="term" value="F:hydrolase activity"/>
    <property type="evidence" value="ECO:0007669"/>
    <property type="project" value="UniProtKB-KW"/>
</dbReference>
<keyword evidence="6" id="KW-1185">Reference proteome</keyword>
<feature type="compositionally biased region" description="Basic and acidic residues" evidence="3">
    <location>
        <begin position="194"/>
        <end position="206"/>
    </location>
</feature>
<proteinExistence type="predicted"/>
<keyword evidence="4" id="KW-1133">Transmembrane helix</keyword>
<reference evidence="6" key="1">
    <citation type="submission" date="2016-03" db="EMBL/GenBank/DDBJ databases">
        <title>Complete genome sequence of the type strain Actinoalloteichus hymeniacidonis DSM 45092.</title>
        <authorList>
            <person name="Schaffert L."/>
            <person name="Albersmeier A."/>
            <person name="Winkler A."/>
            <person name="Kalinowski J."/>
            <person name="Zotchev S."/>
            <person name="Ruckert C."/>
        </authorList>
    </citation>
    <scope>NUCLEOTIDE SEQUENCE [LARGE SCALE GENOMIC DNA]</scope>
    <source>
        <strain evidence="6">HPA177(T) (DSM 45092(T))</strain>
    </source>
</reference>
<evidence type="ECO:0000313" key="5">
    <source>
        <dbReference type="EMBL" id="AOS60869.1"/>
    </source>
</evidence>
<dbReference type="CDD" id="cd05830">
    <property type="entry name" value="Sortase_E"/>
    <property type="match status" value="1"/>
</dbReference>
<dbReference type="InterPro" id="IPR005754">
    <property type="entry name" value="Sortase"/>
</dbReference>
<dbReference type="AlphaFoldDB" id="A0AAC9MWA2"/>
<keyword evidence="1" id="KW-0378">Hydrolase</keyword>
<feature type="active site" description="Acyl-thioester intermediate" evidence="2">
    <location>
        <position position="680"/>
    </location>
</feature>
<feature type="compositionally biased region" description="Low complexity" evidence="3">
    <location>
        <begin position="304"/>
        <end position="321"/>
    </location>
</feature>
<feature type="active site" description="Proton donor/acceptor" evidence="2">
    <location>
        <position position="568"/>
    </location>
</feature>
<dbReference type="InterPro" id="IPR042003">
    <property type="entry name" value="Sortase_E"/>
</dbReference>
<name>A0AAC9MWA2_9PSEU</name>
<feature type="region of interest" description="Disordered" evidence="3">
    <location>
        <begin position="1"/>
        <end position="445"/>
    </location>
</feature>
<dbReference type="SUPFAM" id="SSF63817">
    <property type="entry name" value="Sortase"/>
    <property type="match status" value="1"/>
</dbReference>
<keyword evidence="4" id="KW-0812">Transmembrane</keyword>
<feature type="compositionally biased region" description="Low complexity" evidence="3">
    <location>
        <begin position="17"/>
        <end position="39"/>
    </location>
</feature>